<proteinExistence type="inferred from homology"/>
<evidence type="ECO:0000256" key="10">
    <source>
        <dbReference type="PIRSR" id="PIRSR604723-51"/>
    </source>
</evidence>
<comment type="catalytic activity">
    <reaction evidence="9 11">
        <text>6-carboxyhexanoyl-[ACP] + L-alanine + H(+) = (8S)-8-amino-7-oxononanoate + holo-[ACP] + CO2</text>
        <dbReference type="Rhea" id="RHEA:42288"/>
        <dbReference type="Rhea" id="RHEA-COMP:9685"/>
        <dbReference type="Rhea" id="RHEA-COMP:9955"/>
        <dbReference type="ChEBI" id="CHEBI:15378"/>
        <dbReference type="ChEBI" id="CHEBI:16526"/>
        <dbReference type="ChEBI" id="CHEBI:57972"/>
        <dbReference type="ChEBI" id="CHEBI:64479"/>
        <dbReference type="ChEBI" id="CHEBI:78846"/>
        <dbReference type="ChEBI" id="CHEBI:149468"/>
        <dbReference type="EC" id="2.3.1.47"/>
    </reaction>
</comment>
<comment type="subunit">
    <text evidence="5 11">Homodimer.</text>
</comment>
<gene>
    <name evidence="13" type="ORF">BAA01_06785</name>
</gene>
<dbReference type="CDD" id="cd06454">
    <property type="entry name" value="KBL_like"/>
    <property type="match status" value="1"/>
</dbReference>
<dbReference type="SUPFAM" id="SSF53383">
    <property type="entry name" value="PLP-dependent transferases"/>
    <property type="match status" value="1"/>
</dbReference>
<dbReference type="InterPro" id="IPR050087">
    <property type="entry name" value="AON_synthase_class-II"/>
</dbReference>
<feature type="modified residue" description="N6-(pyridoxal phosphate)lysine" evidence="10">
    <location>
        <position position="248"/>
    </location>
</feature>
<dbReference type="GO" id="GO:0009102">
    <property type="term" value="P:biotin biosynthetic process"/>
    <property type="evidence" value="ECO:0007669"/>
    <property type="project" value="UniProtKB-UniRule"/>
</dbReference>
<name>A0A1Y3PJY3_9BACI</name>
<dbReference type="NCBIfam" id="TIGR00858">
    <property type="entry name" value="bioF"/>
    <property type="match status" value="1"/>
</dbReference>
<dbReference type="UniPathway" id="UPA00078"/>
<accession>A0A1Y3PJY3</accession>
<evidence type="ECO:0000256" key="2">
    <source>
        <dbReference type="ARBA" id="ARBA00002513"/>
    </source>
</evidence>
<dbReference type="Proteomes" id="UP000196475">
    <property type="component" value="Unassembled WGS sequence"/>
</dbReference>
<keyword evidence="8 10" id="KW-0663">Pyridoxal phosphate</keyword>
<dbReference type="PANTHER" id="PTHR13693">
    <property type="entry name" value="CLASS II AMINOTRANSFERASE/8-AMINO-7-OXONONANOATE SYNTHASE"/>
    <property type="match status" value="1"/>
</dbReference>
<evidence type="ECO:0000256" key="7">
    <source>
        <dbReference type="ARBA" id="ARBA00022756"/>
    </source>
</evidence>
<dbReference type="Gene3D" id="3.40.640.10">
    <property type="entry name" value="Type I PLP-dependent aspartate aminotransferase-like (Major domain)"/>
    <property type="match status" value="1"/>
</dbReference>
<evidence type="ECO:0000256" key="4">
    <source>
        <dbReference type="ARBA" id="ARBA00010008"/>
    </source>
</evidence>
<dbReference type="InterPro" id="IPR015421">
    <property type="entry name" value="PyrdxlP-dep_Trfase_major"/>
</dbReference>
<comment type="cofactor">
    <cofactor evidence="1 10 11">
        <name>pyridoxal 5'-phosphate</name>
        <dbReference type="ChEBI" id="CHEBI:597326"/>
    </cofactor>
</comment>
<dbReference type="InterPro" id="IPR015422">
    <property type="entry name" value="PyrdxlP-dep_Trfase_small"/>
</dbReference>
<feature type="domain" description="Aminotransferase class I/classII large" evidence="12">
    <location>
        <begin position="48"/>
        <end position="390"/>
    </location>
</feature>
<comment type="caution">
    <text evidence="13">The sequence shown here is derived from an EMBL/GenBank/DDBJ whole genome shotgun (WGS) entry which is preliminary data.</text>
</comment>
<dbReference type="InterPro" id="IPR004839">
    <property type="entry name" value="Aminotransferase_I/II_large"/>
</dbReference>
<dbReference type="PANTHER" id="PTHR13693:SF100">
    <property type="entry name" value="8-AMINO-7-OXONONANOATE SYNTHASE"/>
    <property type="match status" value="1"/>
</dbReference>
<dbReference type="InterPro" id="IPR004723">
    <property type="entry name" value="AONS_Archaea/Proteobacteria"/>
</dbReference>
<dbReference type="EC" id="2.3.1.47" evidence="11"/>
<evidence type="ECO:0000256" key="11">
    <source>
        <dbReference type="RuleBase" id="RU003693"/>
    </source>
</evidence>
<evidence type="ECO:0000256" key="3">
    <source>
        <dbReference type="ARBA" id="ARBA00004746"/>
    </source>
</evidence>
<sequence length="400" mass="43268">MGGICPVNSSWETFLQEQLERLEESGRLRTLQPVEGAQQPVLRRGDKRLINLSSNNYLGLADHPVLKEAAARAAIRGSGATASRLIVGHDLQVAALEEKLAAFKGTEAALLFGSGYLANVGVLSALLGRGDVVFSDELNHASIIDGIRLSKADCYRYQHRDMDHLETLLKQAAQRGFRRRLIVTDSVFSMDGDVAPLREIVWLKNRYNAALMVDEAHGGGVFGPHGEGYATHAGVSQEVDLTMGTFSKAFGVYGAYVAGGRDWIRYLINTCRSFIYTTALPPAVVGAIDAAVDLVQSSHQLRKALMAKAERFRRRLREMGFDTAGSSTQIIPVVIGGNREAVAFSRALEELGVLGVAIRPPTVPEGTARIRFSLMANHDDEDLDVALAAIGAVGEKMGLI</sequence>
<comment type="similarity">
    <text evidence="4 11">Belongs to the class-II pyridoxal-phosphate-dependent aminotransferase family. BioF subfamily.</text>
</comment>
<comment type="pathway">
    <text evidence="3 11">Cofactor biosynthesis; biotin biosynthesis.</text>
</comment>
<protein>
    <recommendedName>
        <fullName evidence="11">8-amino-7-ketopelargonate synthase</fullName>
        <ecNumber evidence="11">2.3.1.47</ecNumber>
    </recommendedName>
</protein>
<dbReference type="Gene3D" id="3.90.1150.10">
    <property type="entry name" value="Aspartate Aminotransferase, domain 1"/>
    <property type="match status" value="1"/>
</dbReference>
<keyword evidence="7" id="KW-0093">Biotin biosynthesis</keyword>
<dbReference type="InterPro" id="IPR001917">
    <property type="entry name" value="Aminotrans_II_pyridoxalP_BS"/>
</dbReference>
<evidence type="ECO:0000256" key="6">
    <source>
        <dbReference type="ARBA" id="ARBA00022679"/>
    </source>
</evidence>
<evidence type="ECO:0000256" key="5">
    <source>
        <dbReference type="ARBA" id="ARBA00011738"/>
    </source>
</evidence>
<dbReference type="AlphaFoldDB" id="A0A1Y3PJY3"/>
<evidence type="ECO:0000259" key="12">
    <source>
        <dbReference type="Pfam" id="PF00155"/>
    </source>
</evidence>
<dbReference type="EMBL" id="LZRT01000090">
    <property type="protein sequence ID" value="OUM86446.1"/>
    <property type="molecule type" value="Genomic_DNA"/>
</dbReference>
<organism evidence="13 14">
    <name type="scientific">Bacillus thermozeamaize</name>
    <dbReference type="NCBI Taxonomy" id="230954"/>
    <lineage>
        <taxon>Bacteria</taxon>
        <taxon>Bacillati</taxon>
        <taxon>Bacillota</taxon>
        <taxon>Bacilli</taxon>
        <taxon>Bacillales</taxon>
        <taxon>Bacillaceae</taxon>
        <taxon>Bacillus</taxon>
    </lineage>
</organism>
<dbReference type="GO" id="GO:0008710">
    <property type="term" value="F:8-amino-7-oxononanoate synthase activity"/>
    <property type="evidence" value="ECO:0007669"/>
    <property type="project" value="UniProtKB-UniRule"/>
</dbReference>
<dbReference type="GO" id="GO:0030170">
    <property type="term" value="F:pyridoxal phosphate binding"/>
    <property type="evidence" value="ECO:0007669"/>
    <property type="project" value="InterPro"/>
</dbReference>
<dbReference type="Pfam" id="PF00155">
    <property type="entry name" value="Aminotran_1_2"/>
    <property type="match status" value="1"/>
</dbReference>
<dbReference type="InterPro" id="IPR015424">
    <property type="entry name" value="PyrdxlP-dep_Trfase"/>
</dbReference>
<reference evidence="14" key="1">
    <citation type="submission" date="2016-06" db="EMBL/GenBank/DDBJ databases">
        <authorList>
            <person name="Nascimento L."/>
            <person name="Pereira R.V."/>
            <person name="Martins L.F."/>
            <person name="Quaggio R.B."/>
            <person name="Silva A.M."/>
            <person name="Setubal J.C."/>
        </authorList>
    </citation>
    <scope>NUCLEOTIDE SEQUENCE [LARGE SCALE GENOMIC DNA]</scope>
</reference>
<evidence type="ECO:0000313" key="13">
    <source>
        <dbReference type="EMBL" id="OUM86446.1"/>
    </source>
</evidence>
<dbReference type="PROSITE" id="PS00599">
    <property type="entry name" value="AA_TRANSFER_CLASS_2"/>
    <property type="match status" value="1"/>
</dbReference>
<keyword evidence="6 11" id="KW-0808">Transferase</keyword>
<evidence type="ECO:0000256" key="9">
    <source>
        <dbReference type="ARBA" id="ARBA00047715"/>
    </source>
</evidence>
<evidence type="ECO:0000256" key="1">
    <source>
        <dbReference type="ARBA" id="ARBA00001933"/>
    </source>
</evidence>
<evidence type="ECO:0000256" key="8">
    <source>
        <dbReference type="ARBA" id="ARBA00022898"/>
    </source>
</evidence>
<comment type="function">
    <text evidence="2 11">Catalyzes the decarboxylative condensation of pimeloyl-[acyl-carrier protein] and L-alanine to produce 8-amino-7-oxononanoate (AON), [acyl-carrier protein], and carbon dioxide.</text>
</comment>
<evidence type="ECO:0000313" key="14">
    <source>
        <dbReference type="Proteomes" id="UP000196475"/>
    </source>
</evidence>